<name>A0A6A6JF49_WESOR</name>
<keyword evidence="2" id="KW-1133">Transmembrane helix</keyword>
<dbReference type="Proteomes" id="UP000800097">
    <property type="component" value="Unassembled WGS sequence"/>
</dbReference>
<evidence type="ECO:0000256" key="1">
    <source>
        <dbReference type="SAM" id="MobiDB-lite"/>
    </source>
</evidence>
<keyword evidence="2" id="KW-0812">Transmembrane</keyword>
<dbReference type="EMBL" id="ML986498">
    <property type="protein sequence ID" value="KAF2275240.1"/>
    <property type="molecule type" value="Genomic_DNA"/>
</dbReference>
<evidence type="ECO:0000313" key="4">
    <source>
        <dbReference type="Proteomes" id="UP000800097"/>
    </source>
</evidence>
<keyword evidence="4" id="KW-1185">Reference proteome</keyword>
<dbReference type="RefSeq" id="XP_033652779.1">
    <property type="nucleotide sequence ID" value="XM_033798634.1"/>
</dbReference>
<feature type="region of interest" description="Disordered" evidence="1">
    <location>
        <begin position="1"/>
        <end position="60"/>
    </location>
</feature>
<dbReference type="AlphaFoldDB" id="A0A6A6JF49"/>
<feature type="region of interest" description="Disordered" evidence="1">
    <location>
        <begin position="108"/>
        <end position="146"/>
    </location>
</feature>
<protein>
    <recommendedName>
        <fullName evidence="5">Apple domain-containing protein</fullName>
    </recommendedName>
</protein>
<proteinExistence type="predicted"/>
<reference evidence="3" key="1">
    <citation type="journal article" date="2020" name="Stud. Mycol.">
        <title>101 Dothideomycetes genomes: a test case for predicting lifestyles and emergence of pathogens.</title>
        <authorList>
            <person name="Haridas S."/>
            <person name="Albert R."/>
            <person name="Binder M."/>
            <person name="Bloem J."/>
            <person name="Labutti K."/>
            <person name="Salamov A."/>
            <person name="Andreopoulos B."/>
            <person name="Baker S."/>
            <person name="Barry K."/>
            <person name="Bills G."/>
            <person name="Bluhm B."/>
            <person name="Cannon C."/>
            <person name="Castanera R."/>
            <person name="Culley D."/>
            <person name="Daum C."/>
            <person name="Ezra D."/>
            <person name="Gonzalez J."/>
            <person name="Henrissat B."/>
            <person name="Kuo A."/>
            <person name="Liang C."/>
            <person name="Lipzen A."/>
            <person name="Lutzoni F."/>
            <person name="Magnuson J."/>
            <person name="Mondo S."/>
            <person name="Nolan M."/>
            <person name="Ohm R."/>
            <person name="Pangilinan J."/>
            <person name="Park H.-J."/>
            <person name="Ramirez L."/>
            <person name="Alfaro M."/>
            <person name="Sun H."/>
            <person name="Tritt A."/>
            <person name="Yoshinaga Y."/>
            <person name="Zwiers L.-H."/>
            <person name="Turgeon B."/>
            <person name="Goodwin S."/>
            <person name="Spatafora J."/>
            <person name="Crous P."/>
            <person name="Grigoriev I."/>
        </authorList>
    </citation>
    <scope>NUCLEOTIDE SEQUENCE</scope>
    <source>
        <strain evidence="3">CBS 379.55</strain>
    </source>
</reference>
<organism evidence="3 4">
    <name type="scientific">Westerdykella ornata</name>
    <dbReference type="NCBI Taxonomy" id="318751"/>
    <lineage>
        <taxon>Eukaryota</taxon>
        <taxon>Fungi</taxon>
        <taxon>Dikarya</taxon>
        <taxon>Ascomycota</taxon>
        <taxon>Pezizomycotina</taxon>
        <taxon>Dothideomycetes</taxon>
        <taxon>Pleosporomycetidae</taxon>
        <taxon>Pleosporales</taxon>
        <taxon>Sporormiaceae</taxon>
        <taxon>Westerdykella</taxon>
    </lineage>
</organism>
<accession>A0A6A6JF49</accession>
<feature type="transmembrane region" description="Helical" evidence="2">
    <location>
        <begin position="80"/>
        <end position="100"/>
    </location>
</feature>
<evidence type="ECO:0000256" key="2">
    <source>
        <dbReference type="SAM" id="Phobius"/>
    </source>
</evidence>
<gene>
    <name evidence="3" type="ORF">EI97DRAFT_434467</name>
</gene>
<keyword evidence="2" id="KW-0472">Membrane</keyword>
<dbReference type="OrthoDB" id="5358884at2759"/>
<feature type="compositionally biased region" description="Low complexity" evidence="1">
    <location>
        <begin position="117"/>
        <end position="142"/>
    </location>
</feature>
<evidence type="ECO:0000313" key="3">
    <source>
        <dbReference type="EMBL" id="KAF2275240.1"/>
    </source>
</evidence>
<dbReference type="GeneID" id="54551809"/>
<feature type="compositionally biased region" description="Basic and acidic residues" evidence="1">
    <location>
        <begin position="40"/>
        <end position="56"/>
    </location>
</feature>
<evidence type="ECO:0008006" key="5">
    <source>
        <dbReference type="Google" id="ProtNLM"/>
    </source>
</evidence>
<sequence length="281" mass="30133">MAQPSWNAETEYYAGSEPKMTDQTTPPHSTLPEAVPPTPVEDRVPKYYHQPADDTPKYAPAHAAAAPIPTRQNRFLSWPFLLLSALLIAVLSGLIGGFIGKAITESKQDSNPSAHISSSAPSNTCPTNTTSPPTSNNTTTTTMPLPITDCPAGNGNLFQSNLTKVSYRKYCNVDWPGADMIGFLALSLSDCIEACDTWNDNRARGTQMCSGDGDGQANSRECVGAVFAPYWAVNRTAAVEAVGKAANCYLKNRIQGYPANSREKDGVEIVGLCLEGKCPRD</sequence>